<accession>A0AB35FN53</accession>
<sequence>MPRDKTRSVGFLHERKQGVSDRHDWPKLLSLLSALRVQADASVLEVHLCRGKVKHRVRSSESVQRNHTVNEQVRDFLRFGQQLAHLSDVEHVSLFGVASVRFIMYKRGSLDLAPLIRPIDCSTPYGHDTGYIGVFVASCLEPFHKFELPGHRQLVDSGWSPEVYPQGERDLSRFGGCELMSVRFPIPHKNEPQGHFDGF</sequence>
<protein>
    <submittedName>
        <fullName evidence="1">Uncharacterized protein</fullName>
    </submittedName>
</protein>
<evidence type="ECO:0000313" key="2">
    <source>
        <dbReference type="Proteomes" id="UP000758022"/>
    </source>
</evidence>
<evidence type="ECO:0000313" key="1">
    <source>
        <dbReference type="EMBL" id="MBY3067071.1"/>
    </source>
</evidence>
<gene>
    <name evidence="1" type="ORF">HFO74_27230</name>
</gene>
<dbReference type="EMBL" id="JAAXQQ010000010">
    <property type="protein sequence ID" value="MBY3067071.1"/>
    <property type="molecule type" value="Genomic_DNA"/>
</dbReference>
<organism evidence="1 2">
    <name type="scientific">Rhizobium laguerreae</name>
    <dbReference type="NCBI Taxonomy" id="1076926"/>
    <lineage>
        <taxon>Bacteria</taxon>
        <taxon>Pseudomonadati</taxon>
        <taxon>Pseudomonadota</taxon>
        <taxon>Alphaproteobacteria</taxon>
        <taxon>Hyphomicrobiales</taxon>
        <taxon>Rhizobiaceae</taxon>
        <taxon>Rhizobium/Agrobacterium group</taxon>
        <taxon>Rhizobium</taxon>
    </lineage>
</organism>
<proteinExistence type="predicted"/>
<name>A0AB35FN53_9HYPH</name>
<reference evidence="1" key="1">
    <citation type="submission" date="2020-04" db="EMBL/GenBank/DDBJ databases">
        <title>Global-level population genomics supports evidence of horizontal gene transfer on evolution of Rhizobia in Lentils.</title>
        <authorList>
            <person name="Gai Y."/>
            <person name="Cook D."/>
            <person name="Riely B."/>
        </authorList>
    </citation>
    <scope>NUCLEOTIDE SEQUENCE</scope>
    <source>
        <strain evidence="1">TLR9</strain>
    </source>
</reference>
<dbReference type="Proteomes" id="UP000758022">
    <property type="component" value="Unassembled WGS sequence"/>
</dbReference>
<dbReference type="AlphaFoldDB" id="A0AB35FN53"/>
<comment type="caution">
    <text evidence="1">The sequence shown here is derived from an EMBL/GenBank/DDBJ whole genome shotgun (WGS) entry which is preliminary data.</text>
</comment>